<dbReference type="Proteomes" id="UP000885779">
    <property type="component" value="Unassembled WGS sequence"/>
</dbReference>
<protein>
    <recommendedName>
        <fullName evidence="3">NAD(P)/FAD-dependent oxidoreductase</fullName>
    </recommendedName>
</protein>
<dbReference type="PANTHER" id="PTHR43539">
    <property type="entry name" value="FLAVIN-BINDING MONOOXYGENASE-LIKE PROTEIN (AFU_ORTHOLOGUE AFUA_4G09220)"/>
    <property type="match status" value="1"/>
</dbReference>
<gene>
    <name evidence="2" type="ORF">ENK44_14980</name>
</gene>
<dbReference type="Gene3D" id="3.50.50.60">
    <property type="entry name" value="FAD/NAD(P)-binding domain"/>
    <property type="match status" value="1"/>
</dbReference>
<dbReference type="InterPro" id="IPR036188">
    <property type="entry name" value="FAD/NAD-bd_sf"/>
</dbReference>
<dbReference type="Pfam" id="PF13738">
    <property type="entry name" value="Pyr_redox_3"/>
    <property type="match status" value="1"/>
</dbReference>
<name>A0A7V4U2T4_CALAY</name>
<dbReference type="GO" id="GO:0050660">
    <property type="term" value="F:flavin adenine dinucleotide binding"/>
    <property type="evidence" value="ECO:0007669"/>
    <property type="project" value="TreeGrafter"/>
</dbReference>
<comment type="caution">
    <text evidence="2">The sequence shown here is derived from an EMBL/GenBank/DDBJ whole genome shotgun (WGS) entry which is preliminary data.</text>
</comment>
<organism evidence="2">
    <name type="scientific">Caldithrix abyssi</name>
    <dbReference type="NCBI Taxonomy" id="187145"/>
    <lineage>
        <taxon>Bacteria</taxon>
        <taxon>Pseudomonadati</taxon>
        <taxon>Calditrichota</taxon>
        <taxon>Calditrichia</taxon>
        <taxon>Calditrichales</taxon>
        <taxon>Calditrichaceae</taxon>
        <taxon>Caldithrix</taxon>
    </lineage>
</organism>
<reference evidence="2" key="1">
    <citation type="journal article" date="2020" name="mSystems">
        <title>Genome- and Community-Level Interaction Insights into Carbon Utilization and Element Cycling Functions of Hydrothermarchaeota in Hydrothermal Sediment.</title>
        <authorList>
            <person name="Zhou Z."/>
            <person name="Liu Y."/>
            <person name="Xu W."/>
            <person name="Pan J."/>
            <person name="Luo Z.H."/>
            <person name="Li M."/>
        </authorList>
    </citation>
    <scope>NUCLEOTIDE SEQUENCE [LARGE SCALE GENOMIC DNA]</scope>
    <source>
        <strain evidence="2">HyVt-577</strain>
    </source>
</reference>
<evidence type="ECO:0000256" key="1">
    <source>
        <dbReference type="ARBA" id="ARBA00023002"/>
    </source>
</evidence>
<dbReference type="InterPro" id="IPR050982">
    <property type="entry name" value="Auxin_biosynth/cation_transpt"/>
</dbReference>
<dbReference type="GO" id="GO:0004497">
    <property type="term" value="F:monooxygenase activity"/>
    <property type="evidence" value="ECO:0007669"/>
    <property type="project" value="TreeGrafter"/>
</dbReference>
<proteinExistence type="predicted"/>
<accession>A0A7V4U2T4</accession>
<dbReference type="PANTHER" id="PTHR43539:SF78">
    <property type="entry name" value="FLAVIN-CONTAINING MONOOXYGENASE"/>
    <property type="match status" value="1"/>
</dbReference>
<dbReference type="EMBL" id="DRQG01000142">
    <property type="protein sequence ID" value="HGY57010.1"/>
    <property type="molecule type" value="Genomic_DNA"/>
</dbReference>
<dbReference type="PRINTS" id="PR00368">
    <property type="entry name" value="FADPNR"/>
</dbReference>
<evidence type="ECO:0008006" key="3">
    <source>
        <dbReference type="Google" id="ProtNLM"/>
    </source>
</evidence>
<dbReference type="PRINTS" id="PR00469">
    <property type="entry name" value="PNDRDTASEII"/>
</dbReference>
<sequence>MAKSISKELIIIGAGPAGLKAAEEAGRYKIDYALLDKGQPGQAWRELRPDMKLLSPCHPQRDWTSLSSKFPIWKLPVERPYCTVNEFVQYLDQYTDHFHLNMHAGCAVREVRFEEGAYTVTCEDETTFTAPVLVVATGIFGNPFIPDVPGVKGNPIIMHSHFYRGPQAYKNQKILLVGAGNSAAEIAIELSGQAMLYMISRKELQFFSDTKKLYHIRGISESYLKELISMEIIRYRPHQNILKIDGPLVHFQDWKLEVDKIIFATGYHGNMKLLKNFNLRLNKYEYPEVSYHGESIQFPNLFFAGPLSFQGLSSIFIHGFVKQVPKTIERVKEKLTNSPVLDNDVQGG</sequence>
<evidence type="ECO:0000313" key="2">
    <source>
        <dbReference type="EMBL" id="HGY57010.1"/>
    </source>
</evidence>
<keyword evidence="1" id="KW-0560">Oxidoreductase</keyword>
<dbReference type="AlphaFoldDB" id="A0A7V4U2T4"/>
<dbReference type="SUPFAM" id="SSF51905">
    <property type="entry name" value="FAD/NAD(P)-binding domain"/>
    <property type="match status" value="1"/>
</dbReference>